<dbReference type="HOGENOM" id="CLU_001324_0_3_1"/>
<comment type="similarity">
    <text evidence="1">Belongs to the helicase family.</text>
</comment>
<dbReference type="STRING" id="1287681.M7SVI6"/>
<sequence>MWEKEVDSNIIRNFKRQRKNPKPLRQDPVATIPSRTVLALPPPLDVPPLNLSPAVAKPDLHKADIDGLEPEKDADESDEDVSKPKHTFKAWLSQTEPLQVPINDIGHMDEQCDKCDALLWRGAKSEAFRKNLRSYNSAFAFTSALCKPINRAGSRPGPVCFQIQGAFYHATGPLETAEAERPRYAQLYFYDPHMAAQYRLEANESVHLDPDKVKELSRDIYTSNPYVEKFVTAREQMRQVASDLRKIGDDHAHIRAILNPELELVVEQTADKRRYNLPTSDDVAAILPDTSASKEAWREIVLAERTASEPGKYPYRRISVDNAAYMPLAYPLMWPHGGTGYDSRMVLRGKTRKRQKITLAQYHRYYLYTRKPGELIPFAFRRLFQQYVVDCWAIAEQAALQQLRHKQNDYRKAFRTGLADAIYSRDINVAAIGRSTILPSSFTGSDRFMSRSYQDSMAIVRHFGKPTLFITFTANPNWPEIRRELLPGQTVNDRPDIGIRVFDQKRKELLNDITKHHCFGHCVAVVWTIEYQKRGLPHMHCLVFLNPKDRDRLLDPANIDRVIRAEIPGPDIDPDGRLRKVVESTMIHRPCGENNPNAPCMVNNQCSKKYPKPYCPVTEVKEDGYPIYRRRRASELPGNGVPQKYDNEWVVPYNPYLTRKYQAHINVEICASVRSVKYMNKYLYKGTDRITAHIRMGEAPTGTTQNEAWRDEIQEHLQSRFIGPFEAVYRLLNLHVHGIQPSVEPLAVHLPGQNEITYDPHASVQQLSDKLDRHRTTLEAWFEYNKAHTDGREILYQDFPTHYRWNPGVKWTRYKRDVAGKIGRIYFVHPNAGERFYLRLLLISVPGATGWADLQRVGDVQYRSFEESCRARGLLEDDRYWEMFFEESKVSASGRQLRGLFAYALGIGDVKQPVTIWEKFKEYLCDDLPKQIERFQGVPATLEGAHLDYGLYLIKGSLAKDKNWEETGLPSPVLDWAQIEGNRLIQAELDYDSVTEGQLRDETVQKLNPGQLAAYKQITDTVDNTPARAHFYLQGYGGTGKTFLYTALCHHYRSEGKIVLCVASSGIAALLLPGGRTAHSRFGIPIRICEFNEATRRIVNSPNGSET</sequence>
<evidence type="ECO:0000313" key="5">
    <source>
        <dbReference type="EMBL" id="EMR68302.1"/>
    </source>
</evidence>
<feature type="domain" description="Helitron helicase-like" evidence="4">
    <location>
        <begin position="362"/>
        <end position="543"/>
    </location>
</feature>
<dbReference type="OMA" id="CNGTRMQ"/>
<feature type="region of interest" description="Disordered" evidence="2">
    <location>
        <begin position="65"/>
        <end position="84"/>
    </location>
</feature>
<dbReference type="PANTHER" id="PTHR10492">
    <property type="match status" value="1"/>
</dbReference>
<comment type="catalytic activity">
    <reaction evidence="1">
        <text>ATP + H2O = ADP + phosphate + H(+)</text>
        <dbReference type="Rhea" id="RHEA:13065"/>
        <dbReference type="ChEBI" id="CHEBI:15377"/>
        <dbReference type="ChEBI" id="CHEBI:15378"/>
        <dbReference type="ChEBI" id="CHEBI:30616"/>
        <dbReference type="ChEBI" id="CHEBI:43474"/>
        <dbReference type="ChEBI" id="CHEBI:456216"/>
        <dbReference type="EC" id="5.6.2.3"/>
    </reaction>
</comment>
<dbReference type="eggNOG" id="KOG0987">
    <property type="taxonomic scope" value="Eukaryota"/>
</dbReference>
<organism evidence="5 6">
    <name type="scientific">Eutypa lata (strain UCR-EL1)</name>
    <name type="common">Grapevine dieback disease fungus</name>
    <name type="synonym">Eutypa armeniacae</name>
    <dbReference type="NCBI Taxonomy" id="1287681"/>
    <lineage>
        <taxon>Eukaryota</taxon>
        <taxon>Fungi</taxon>
        <taxon>Dikarya</taxon>
        <taxon>Ascomycota</taxon>
        <taxon>Pezizomycotina</taxon>
        <taxon>Sordariomycetes</taxon>
        <taxon>Xylariomycetidae</taxon>
        <taxon>Xylariales</taxon>
        <taxon>Diatrypaceae</taxon>
        <taxon>Eutypa</taxon>
    </lineage>
</organism>
<dbReference type="SUPFAM" id="SSF52540">
    <property type="entry name" value="P-loop containing nucleoside triphosphate hydrolases"/>
    <property type="match status" value="1"/>
</dbReference>
<dbReference type="GO" id="GO:0006310">
    <property type="term" value="P:DNA recombination"/>
    <property type="evidence" value="ECO:0007669"/>
    <property type="project" value="UniProtKB-KW"/>
</dbReference>
<reference evidence="6" key="1">
    <citation type="journal article" date="2013" name="Genome Announc.">
        <title>Draft genome sequence of the grapevine dieback fungus Eutypa lata UCR-EL1.</title>
        <authorList>
            <person name="Blanco-Ulate B."/>
            <person name="Rolshausen P.E."/>
            <person name="Cantu D."/>
        </authorList>
    </citation>
    <scope>NUCLEOTIDE SEQUENCE [LARGE SCALE GENOMIC DNA]</scope>
    <source>
        <strain evidence="6">UCR-EL1</strain>
    </source>
</reference>
<keyword evidence="1" id="KW-0067">ATP-binding</keyword>
<evidence type="ECO:0000313" key="6">
    <source>
        <dbReference type="Proteomes" id="UP000012174"/>
    </source>
</evidence>
<keyword evidence="1" id="KW-0547">Nucleotide-binding</keyword>
<evidence type="ECO:0000256" key="2">
    <source>
        <dbReference type="SAM" id="MobiDB-lite"/>
    </source>
</evidence>
<dbReference type="GO" id="GO:0000723">
    <property type="term" value="P:telomere maintenance"/>
    <property type="evidence" value="ECO:0007669"/>
    <property type="project" value="InterPro"/>
</dbReference>
<keyword evidence="6" id="KW-1185">Reference proteome</keyword>
<evidence type="ECO:0000259" key="4">
    <source>
        <dbReference type="Pfam" id="PF14214"/>
    </source>
</evidence>
<dbReference type="Gene3D" id="3.40.50.300">
    <property type="entry name" value="P-loop containing nucleotide triphosphate hydrolases"/>
    <property type="match status" value="1"/>
</dbReference>
<dbReference type="EC" id="5.6.2.3" evidence="1"/>
<feature type="domain" description="DNA helicase Pif1-like DEAD-box helicase" evidence="3">
    <location>
        <begin position="1007"/>
        <end position="1093"/>
    </location>
</feature>
<dbReference type="InterPro" id="IPR027417">
    <property type="entry name" value="P-loop_NTPase"/>
</dbReference>
<dbReference type="GO" id="GO:0043139">
    <property type="term" value="F:5'-3' DNA helicase activity"/>
    <property type="evidence" value="ECO:0007669"/>
    <property type="project" value="UniProtKB-EC"/>
</dbReference>
<proteinExistence type="inferred from homology"/>
<dbReference type="PANTHER" id="PTHR10492:SF57">
    <property type="entry name" value="ATP-DEPENDENT DNA HELICASE"/>
    <property type="match status" value="1"/>
</dbReference>
<evidence type="ECO:0000256" key="1">
    <source>
        <dbReference type="RuleBase" id="RU363044"/>
    </source>
</evidence>
<keyword evidence="1" id="KW-0378">Hydrolase</keyword>
<comment type="cofactor">
    <cofactor evidence="1">
        <name>Mg(2+)</name>
        <dbReference type="ChEBI" id="CHEBI:18420"/>
    </cofactor>
</comment>
<dbReference type="OrthoDB" id="4360910at2759"/>
<dbReference type="InterPro" id="IPR025476">
    <property type="entry name" value="Helitron_helicase-like"/>
</dbReference>
<keyword evidence="1 5" id="KW-0347">Helicase</keyword>
<keyword evidence="1" id="KW-0234">DNA repair</keyword>
<dbReference type="InterPro" id="IPR010285">
    <property type="entry name" value="DNA_helicase_pif1-like_DEAD"/>
</dbReference>
<dbReference type="AlphaFoldDB" id="M7SVI6"/>
<feature type="region of interest" description="Disordered" evidence="2">
    <location>
        <begin position="1"/>
        <end position="30"/>
    </location>
</feature>
<evidence type="ECO:0000259" key="3">
    <source>
        <dbReference type="Pfam" id="PF05970"/>
    </source>
</evidence>
<dbReference type="KEGG" id="ela:UCREL1_4686"/>
<keyword evidence="1" id="KW-0227">DNA damage</keyword>
<name>M7SVI6_EUTLA</name>
<gene>
    <name evidence="5" type="ORF">UCREL1_4686</name>
</gene>
<accession>M7SVI6</accession>
<dbReference type="Proteomes" id="UP000012174">
    <property type="component" value="Unassembled WGS sequence"/>
</dbReference>
<dbReference type="Pfam" id="PF14214">
    <property type="entry name" value="Helitron_like_N"/>
    <property type="match status" value="1"/>
</dbReference>
<feature type="compositionally biased region" description="Basic residues" evidence="2">
    <location>
        <begin position="13"/>
        <end position="22"/>
    </location>
</feature>
<dbReference type="GO" id="GO:0006281">
    <property type="term" value="P:DNA repair"/>
    <property type="evidence" value="ECO:0007669"/>
    <property type="project" value="UniProtKB-KW"/>
</dbReference>
<dbReference type="GO" id="GO:0005524">
    <property type="term" value="F:ATP binding"/>
    <property type="evidence" value="ECO:0007669"/>
    <property type="project" value="UniProtKB-KW"/>
</dbReference>
<dbReference type="EMBL" id="KB706262">
    <property type="protein sequence ID" value="EMR68302.1"/>
    <property type="molecule type" value="Genomic_DNA"/>
</dbReference>
<protein>
    <recommendedName>
        <fullName evidence="1">ATP-dependent DNA helicase</fullName>
        <ecNumber evidence="1">5.6.2.3</ecNumber>
    </recommendedName>
</protein>
<keyword evidence="1" id="KW-0233">DNA recombination</keyword>
<dbReference type="GO" id="GO:0016887">
    <property type="term" value="F:ATP hydrolysis activity"/>
    <property type="evidence" value="ECO:0007669"/>
    <property type="project" value="RHEA"/>
</dbReference>
<dbReference type="Pfam" id="PF05970">
    <property type="entry name" value="PIF1"/>
    <property type="match status" value="1"/>
</dbReference>